<dbReference type="SUPFAM" id="SSF56784">
    <property type="entry name" value="HAD-like"/>
    <property type="match status" value="1"/>
</dbReference>
<evidence type="ECO:0000256" key="11">
    <source>
        <dbReference type="ARBA" id="ARBA00022967"/>
    </source>
</evidence>
<dbReference type="Gene3D" id="3.40.50.1000">
    <property type="entry name" value="HAD superfamily/HAD-like"/>
    <property type="match status" value="1"/>
</dbReference>
<comment type="subcellular location">
    <subcellularLocation>
        <location evidence="1">Cell membrane</location>
        <topology evidence="1">Multi-pass membrane protein</topology>
    </subcellularLocation>
</comment>
<keyword evidence="3" id="KW-0813">Transport</keyword>
<dbReference type="PROSITE" id="PS00154">
    <property type="entry name" value="ATPASE_E1_E2"/>
    <property type="match status" value="1"/>
</dbReference>
<evidence type="ECO:0000256" key="9">
    <source>
        <dbReference type="ARBA" id="ARBA00022840"/>
    </source>
</evidence>
<keyword evidence="8 15" id="KW-0547">Nucleotide-binding</keyword>
<dbReference type="SFLD" id="SFLDG00002">
    <property type="entry name" value="C1.7:_P-type_atpase_like"/>
    <property type="match status" value="1"/>
</dbReference>
<feature type="transmembrane region" description="Helical" evidence="15">
    <location>
        <begin position="272"/>
        <end position="290"/>
    </location>
</feature>
<dbReference type="SFLD" id="SFLDF00027">
    <property type="entry name" value="p-type_atpase"/>
    <property type="match status" value="1"/>
</dbReference>
<feature type="domain" description="HMA" evidence="16">
    <location>
        <begin position="88"/>
        <end position="154"/>
    </location>
</feature>
<evidence type="ECO:0000256" key="13">
    <source>
        <dbReference type="ARBA" id="ARBA00023065"/>
    </source>
</evidence>
<feature type="transmembrane region" description="Helical" evidence="15">
    <location>
        <begin position="216"/>
        <end position="235"/>
    </location>
</feature>
<dbReference type="InterPro" id="IPR036163">
    <property type="entry name" value="HMA_dom_sf"/>
</dbReference>
<dbReference type="InterPro" id="IPR044492">
    <property type="entry name" value="P_typ_ATPase_HD_dom"/>
</dbReference>
<evidence type="ECO:0000256" key="1">
    <source>
        <dbReference type="ARBA" id="ARBA00004651"/>
    </source>
</evidence>
<dbReference type="InterPro" id="IPR001757">
    <property type="entry name" value="P_typ_ATPase"/>
</dbReference>
<feature type="transmembrane region" description="Helical" evidence="15">
    <location>
        <begin position="176"/>
        <end position="196"/>
    </location>
</feature>
<dbReference type="PRINTS" id="PR00119">
    <property type="entry name" value="CATATPASE"/>
</dbReference>
<dbReference type="Gene3D" id="2.70.150.10">
    <property type="entry name" value="Calcium-transporting ATPase, cytoplasmic transduction domain A"/>
    <property type="match status" value="1"/>
</dbReference>
<keyword evidence="14 15" id="KW-0472">Membrane</keyword>
<evidence type="ECO:0000256" key="5">
    <source>
        <dbReference type="ARBA" id="ARBA00022553"/>
    </source>
</evidence>
<feature type="transmembrane region" description="Helical" evidence="15">
    <location>
        <begin position="247"/>
        <end position="266"/>
    </location>
</feature>
<dbReference type="PROSITE" id="PS50846">
    <property type="entry name" value="HMA_2"/>
    <property type="match status" value="1"/>
</dbReference>
<keyword evidence="11" id="KW-1278">Translocase</keyword>
<gene>
    <name evidence="17" type="ORF">ACFPN2_06345</name>
</gene>
<dbReference type="NCBIfam" id="TIGR01525">
    <property type="entry name" value="ATPase-IB_hvy"/>
    <property type="match status" value="1"/>
</dbReference>
<dbReference type="RefSeq" id="WP_380595779.1">
    <property type="nucleotide sequence ID" value="NZ_JBHSDU010000003.1"/>
</dbReference>
<dbReference type="PANTHER" id="PTHR43520:SF5">
    <property type="entry name" value="CATION-TRANSPORTING P-TYPE ATPASE-RELATED"/>
    <property type="match status" value="1"/>
</dbReference>
<keyword evidence="10" id="KW-0460">Magnesium</keyword>
<comment type="similarity">
    <text evidence="2 15">Belongs to the cation transport ATPase (P-type) (TC 3.A.3) family. Type IB subfamily.</text>
</comment>
<keyword evidence="18" id="KW-1185">Reference proteome</keyword>
<dbReference type="Pfam" id="PF00403">
    <property type="entry name" value="HMA"/>
    <property type="match status" value="1"/>
</dbReference>
<dbReference type="PANTHER" id="PTHR43520">
    <property type="entry name" value="ATP7, ISOFORM B"/>
    <property type="match status" value="1"/>
</dbReference>
<keyword evidence="6 15" id="KW-0812">Transmembrane</keyword>
<dbReference type="InterPro" id="IPR023299">
    <property type="entry name" value="ATPase_P-typ_cyto_dom_N"/>
</dbReference>
<dbReference type="InterPro" id="IPR008250">
    <property type="entry name" value="ATPase_P-typ_transduc_dom_A_sf"/>
</dbReference>
<dbReference type="InterPro" id="IPR027256">
    <property type="entry name" value="P-typ_ATPase_IB"/>
</dbReference>
<dbReference type="SUPFAM" id="SSF55008">
    <property type="entry name" value="HMA, heavy metal-associated domain"/>
    <property type="match status" value="1"/>
</dbReference>
<evidence type="ECO:0000256" key="10">
    <source>
        <dbReference type="ARBA" id="ARBA00022842"/>
    </source>
</evidence>
<evidence type="ECO:0000256" key="7">
    <source>
        <dbReference type="ARBA" id="ARBA00022723"/>
    </source>
</evidence>
<dbReference type="Proteomes" id="UP001595904">
    <property type="component" value="Unassembled WGS sequence"/>
</dbReference>
<protein>
    <submittedName>
        <fullName evidence="17">Heavy metal translocating P-type ATPase</fullName>
    </submittedName>
</protein>
<organism evidence="17 18">
    <name type="scientific">Steroidobacter flavus</name>
    <dbReference type="NCBI Taxonomy" id="1842136"/>
    <lineage>
        <taxon>Bacteria</taxon>
        <taxon>Pseudomonadati</taxon>
        <taxon>Pseudomonadota</taxon>
        <taxon>Gammaproteobacteria</taxon>
        <taxon>Steroidobacterales</taxon>
        <taxon>Steroidobacteraceae</taxon>
        <taxon>Steroidobacter</taxon>
    </lineage>
</organism>
<dbReference type="Gene3D" id="3.30.70.100">
    <property type="match status" value="1"/>
</dbReference>
<keyword evidence="12 15" id="KW-1133">Transmembrane helix</keyword>
<dbReference type="InterPro" id="IPR059000">
    <property type="entry name" value="ATPase_P-type_domA"/>
</dbReference>
<dbReference type="Pfam" id="PF12156">
    <property type="entry name" value="ATPase-cat_bd"/>
    <property type="match status" value="1"/>
</dbReference>
<dbReference type="InterPro" id="IPR036412">
    <property type="entry name" value="HAD-like_sf"/>
</dbReference>
<proteinExistence type="inferred from homology"/>
<keyword evidence="13" id="KW-0406">Ion transport</keyword>
<dbReference type="SUPFAM" id="SSF81653">
    <property type="entry name" value="Calcium ATPase, transduction domain A"/>
    <property type="match status" value="1"/>
</dbReference>
<sequence length="821" mass="87553">MTTFCFHCGEPLRGSTLVARVEQRDEPVCCSGCQAVAELIAGTGLGDFYRYRDGNSVRPSEQNQTDKWRVYADPQFAAQFTQTTQGQTSVTLLIEGLRCSACSWLIDQVLRRHAGIHDVSVNAATGRASVMWDGTKLNLADVMRTIAQLGYTPHPVTDETVTRALRQERRDSLKRLAVAGFGMMQVMMFAVAVYSAELAHEIMEPSLLNYFRFVSLLVATPVMFYAGAPILLSAWNSLRSRSIGMDVPVSIALVLAYGASVWNTFNGAGGEVYFDSVTMFIFFLTLGRFVQMSVRQHTAGVTDALARQLPSIAHRIGADGIEDVPVTSLRVGDVIQVRRGEVLPADGQLLDTEAHIDEAMLTGESLPVRHQLGQRVVAGTINVDGPISIAITALGADTALSHIVALMQRAQTYKPALARNADAAAGKFLGYVLIGAGLTCAAWLAIDPSQAFAATLAVLVVACPCAFAIAMPAALAAATASLGRHGILLTDPDALESLAKVDHIVFDKTGTLTRGELRVSKCTSLDGLSAPQCLQIAALLERASEHPLARAFVPYLDKGTVEDLQTVAGRGVQGRVDGRLYRIGTPDFVAELRQEQHRLTPPAELIGSVIMLGDEHHALAWFELTDSLRPAAHSAVDQLRSLNIEPQILSGDAHGAVQAVAQQCGIAESFARRTAKEKLTHVLNLQKEGKRVAVIGDGVNDAPVLGAADVSIAMGRGAALAHASAGLVLVSDNLAALPEAVLLARRTLRIAKQNLLWAAIYNLGSIPLAALGFIPPWLAALGMSLSSVAVVLNSTRLLPRASRSTAAPSAMTSAHLRETTA</sequence>
<dbReference type="InterPro" id="IPR021993">
    <property type="entry name" value="ATPase-cat-bd"/>
</dbReference>
<evidence type="ECO:0000313" key="17">
    <source>
        <dbReference type="EMBL" id="MFC4308695.1"/>
    </source>
</evidence>
<dbReference type="Pfam" id="PF00122">
    <property type="entry name" value="E1-E2_ATPase"/>
    <property type="match status" value="1"/>
</dbReference>
<evidence type="ECO:0000256" key="15">
    <source>
        <dbReference type="RuleBase" id="RU362081"/>
    </source>
</evidence>
<keyword evidence="5" id="KW-0597">Phosphoprotein</keyword>
<dbReference type="InterPro" id="IPR006121">
    <property type="entry name" value="HMA_dom"/>
</dbReference>
<dbReference type="NCBIfam" id="TIGR01511">
    <property type="entry name" value="ATPase-IB1_Cu"/>
    <property type="match status" value="1"/>
</dbReference>
<keyword evidence="7 15" id="KW-0479">Metal-binding</keyword>
<evidence type="ECO:0000256" key="6">
    <source>
        <dbReference type="ARBA" id="ARBA00022692"/>
    </source>
</evidence>
<evidence type="ECO:0000256" key="12">
    <source>
        <dbReference type="ARBA" id="ARBA00022989"/>
    </source>
</evidence>
<dbReference type="SFLD" id="SFLDS00003">
    <property type="entry name" value="Haloacid_Dehalogenase"/>
    <property type="match status" value="1"/>
</dbReference>
<evidence type="ECO:0000256" key="8">
    <source>
        <dbReference type="ARBA" id="ARBA00022741"/>
    </source>
</evidence>
<comment type="caution">
    <text evidence="17">The sequence shown here is derived from an EMBL/GenBank/DDBJ whole genome shotgun (WGS) entry which is preliminary data.</text>
</comment>
<dbReference type="NCBIfam" id="TIGR01494">
    <property type="entry name" value="ATPase_P-type"/>
    <property type="match status" value="1"/>
</dbReference>
<name>A0ABV8SN00_9GAMM</name>
<feature type="transmembrane region" description="Helical" evidence="15">
    <location>
        <begin position="452"/>
        <end position="478"/>
    </location>
</feature>
<evidence type="ECO:0000256" key="14">
    <source>
        <dbReference type="ARBA" id="ARBA00023136"/>
    </source>
</evidence>
<evidence type="ECO:0000259" key="16">
    <source>
        <dbReference type="PROSITE" id="PS50846"/>
    </source>
</evidence>
<feature type="transmembrane region" description="Helical" evidence="15">
    <location>
        <begin position="755"/>
        <end position="774"/>
    </location>
</feature>
<keyword evidence="4 15" id="KW-1003">Cell membrane</keyword>
<dbReference type="InterPro" id="IPR018303">
    <property type="entry name" value="ATPase_P-typ_P_site"/>
</dbReference>
<dbReference type="InterPro" id="IPR023214">
    <property type="entry name" value="HAD_sf"/>
</dbReference>
<dbReference type="Gene3D" id="3.40.1110.10">
    <property type="entry name" value="Calcium-transporting ATPase, cytoplasmic domain N"/>
    <property type="match status" value="1"/>
</dbReference>
<dbReference type="SUPFAM" id="SSF81665">
    <property type="entry name" value="Calcium ATPase, transmembrane domain M"/>
    <property type="match status" value="1"/>
</dbReference>
<evidence type="ECO:0000256" key="3">
    <source>
        <dbReference type="ARBA" id="ARBA00022448"/>
    </source>
</evidence>
<evidence type="ECO:0000256" key="4">
    <source>
        <dbReference type="ARBA" id="ARBA00022475"/>
    </source>
</evidence>
<reference evidence="18" key="1">
    <citation type="journal article" date="2019" name="Int. J. Syst. Evol. Microbiol.">
        <title>The Global Catalogue of Microorganisms (GCM) 10K type strain sequencing project: providing services to taxonomists for standard genome sequencing and annotation.</title>
        <authorList>
            <consortium name="The Broad Institute Genomics Platform"/>
            <consortium name="The Broad Institute Genome Sequencing Center for Infectious Disease"/>
            <person name="Wu L."/>
            <person name="Ma J."/>
        </authorList>
    </citation>
    <scope>NUCLEOTIDE SEQUENCE [LARGE SCALE GENOMIC DNA]</scope>
    <source>
        <strain evidence="18">CGMCC 1.10759</strain>
    </source>
</reference>
<dbReference type="EMBL" id="JBHSDU010000003">
    <property type="protein sequence ID" value="MFC4308695.1"/>
    <property type="molecule type" value="Genomic_DNA"/>
</dbReference>
<dbReference type="CDD" id="cd02079">
    <property type="entry name" value="P-type_ATPase_HM"/>
    <property type="match status" value="1"/>
</dbReference>
<keyword evidence="9 15" id="KW-0067">ATP-binding</keyword>
<dbReference type="Pfam" id="PF00702">
    <property type="entry name" value="Hydrolase"/>
    <property type="match status" value="1"/>
</dbReference>
<evidence type="ECO:0000313" key="18">
    <source>
        <dbReference type="Proteomes" id="UP001595904"/>
    </source>
</evidence>
<evidence type="ECO:0000256" key="2">
    <source>
        <dbReference type="ARBA" id="ARBA00006024"/>
    </source>
</evidence>
<dbReference type="CDD" id="cd00371">
    <property type="entry name" value="HMA"/>
    <property type="match status" value="1"/>
</dbReference>
<dbReference type="InterPro" id="IPR023298">
    <property type="entry name" value="ATPase_P-typ_TM_dom_sf"/>
</dbReference>
<accession>A0ABV8SN00</accession>
<feature type="transmembrane region" description="Helical" evidence="15">
    <location>
        <begin position="428"/>
        <end position="446"/>
    </location>
</feature>